<proteinExistence type="predicted"/>
<evidence type="ECO:0000313" key="2">
    <source>
        <dbReference type="Proteomes" id="UP000255061"/>
    </source>
</evidence>
<dbReference type="EMBL" id="UGYV01000004">
    <property type="protein sequence ID" value="SUJ06920.1"/>
    <property type="molecule type" value="Genomic_DNA"/>
</dbReference>
<evidence type="ECO:0000313" key="1">
    <source>
        <dbReference type="EMBL" id="SUJ06920.1"/>
    </source>
</evidence>
<accession>A0A380BUH2</accession>
<reference evidence="1 2" key="1">
    <citation type="submission" date="2018-06" db="EMBL/GenBank/DDBJ databases">
        <authorList>
            <consortium name="Pathogen Informatics"/>
            <person name="Doyle S."/>
        </authorList>
    </citation>
    <scope>NUCLEOTIDE SEQUENCE [LARGE SCALE GENOMIC DNA]</scope>
    <source>
        <strain evidence="1 2">NCTC10736</strain>
    </source>
</reference>
<protein>
    <submittedName>
        <fullName evidence="1">Uncharacterized protein</fullName>
    </submittedName>
</protein>
<sequence>MKIANPLGFRSLRAFSYERVSGKYAPKTLRIQ</sequence>
<dbReference type="AlphaFoldDB" id="A0A380BUH2"/>
<dbReference type="Proteomes" id="UP000255061">
    <property type="component" value="Unassembled WGS sequence"/>
</dbReference>
<gene>
    <name evidence="1" type="ORF">NCTC10736_03853</name>
</gene>
<name>A0A380BUH2_9GAMM</name>
<organism evidence="1 2">
    <name type="scientific">Shewanella morhuae</name>
    <dbReference type="NCBI Taxonomy" id="365591"/>
    <lineage>
        <taxon>Bacteria</taxon>
        <taxon>Pseudomonadati</taxon>
        <taxon>Pseudomonadota</taxon>
        <taxon>Gammaproteobacteria</taxon>
        <taxon>Alteromonadales</taxon>
        <taxon>Shewanellaceae</taxon>
        <taxon>Shewanella</taxon>
    </lineage>
</organism>